<reference evidence="5 6" key="1">
    <citation type="submission" date="2006-02" db="EMBL/GenBank/DDBJ databases">
        <authorList>
            <person name="Amann R."/>
            <person name="Ferriera S."/>
            <person name="Johnson J."/>
            <person name="Kravitz S."/>
            <person name="Halpern A."/>
            <person name="Remington K."/>
            <person name="Beeson K."/>
            <person name="Tran B."/>
            <person name="Rogers Y.-H."/>
            <person name="Friedman R."/>
            <person name="Venter J.C."/>
        </authorList>
    </citation>
    <scope>NUCLEOTIDE SEQUENCE [LARGE SCALE GENOMIC DNA]</scope>
    <source>
        <strain evidence="5 6">DSM 3645</strain>
    </source>
</reference>
<dbReference type="OrthoDB" id="267639at2"/>
<evidence type="ECO:0000256" key="3">
    <source>
        <dbReference type="SAM" id="SignalP"/>
    </source>
</evidence>
<sequence>MMNPMNMLYSAGRTVLLVIGEPFAARAAAVALLLVLLTSSGAAADDQTQTPKSENSPPIPQNPVHVDWISDLTVAQSLANKEGKDLILFFTGSDWCAFCIQMEEEVLAKPETAKRLSQRYVPVVLDYPHESELSIFLTLQNQKLKSKFEINGFPSIYFVDSDLLPYGQMAGYTSPTEFWKAFEKISALGAELSAVKAGESVADIQDAQRLDRLFQKVPREMLEHGWMTQIRRMVDDGRETNQPIRQSWAKRLAQIEQENTKRDFLAEMSLGLRQRLKVKTSSDDMLEYLDAFAVKADGNADLLELVNSFKAHYLFNIQRFAEAGAIADQVIAAETTDPETLAMMQALKQRIADSKAAPAVETPAVEPPSDRMPVLMPRRD</sequence>
<organism evidence="5 6">
    <name type="scientific">Blastopirellula marina DSM 3645</name>
    <dbReference type="NCBI Taxonomy" id="314230"/>
    <lineage>
        <taxon>Bacteria</taxon>
        <taxon>Pseudomonadati</taxon>
        <taxon>Planctomycetota</taxon>
        <taxon>Planctomycetia</taxon>
        <taxon>Pirellulales</taxon>
        <taxon>Pirellulaceae</taxon>
        <taxon>Blastopirellula</taxon>
    </lineage>
</organism>
<dbReference type="InterPro" id="IPR036249">
    <property type="entry name" value="Thioredoxin-like_sf"/>
</dbReference>
<dbReference type="Gene3D" id="3.40.30.10">
    <property type="entry name" value="Glutaredoxin"/>
    <property type="match status" value="1"/>
</dbReference>
<accession>A3ZUM7</accession>
<dbReference type="SUPFAM" id="SSF52833">
    <property type="entry name" value="Thioredoxin-like"/>
    <property type="match status" value="1"/>
</dbReference>
<feature type="signal peptide" evidence="3">
    <location>
        <begin position="1"/>
        <end position="44"/>
    </location>
</feature>
<dbReference type="InterPro" id="IPR012336">
    <property type="entry name" value="Thioredoxin-like_fold"/>
</dbReference>
<gene>
    <name evidence="5" type="ORF">DSM3645_22419</name>
</gene>
<dbReference type="PROSITE" id="PS51352">
    <property type="entry name" value="THIOREDOXIN_2"/>
    <property type="match status" value="1"/>
</dbReference>
<feature type="region of interest" description="Disordered" evidence="2">
    <location>
        <begin position="354"/>
        <end position="380"/>
    </location>
</feature>
<dbReference type="Pfam" id="PF13098">
    <property type="entry name" value="Thioredoxin_2"/>
    <property type="match status" value="1"/>
</dbReference>
<evidence type="ECO:0000256" key="2">
    <source>
        <dbReference type="SAM" id="MobiDB-lite"/>
    </source>
</evidence>
<evidence type="ECO:0000313" key="5">
    <source>
        <dbReference type="EMBL" id="EAQ79942.1"/>
    </source>
</evidence>
<proteinExistence type="predicted"/>
<dbReference type="InterPro" id="IPR051099">
    <property type="entry name" value="AGR/TXD"/>
</dbReference>
<dbReference type="Proteomes" id="UP000004358">
    <property type="component" value="Unassembled WGS sequence"/>
</dbReference>
<dbReference type="eggNOG" id="COG2143">
    <property type="taxonomic scope" value="Bacteria"/>
</dbReference>
<dbReference type="STRING" id="314230.DSM3645_22419"/>
<dbReference type="PANTHER" id="PTHR15337">
    <property type="entry name" value="ANTERIOR GRADIENT PROTEIN-RELATED"/>
    <property type="match status" value="1"/>
</dbReference>
<name>A3ZUM7_9BACT</name>
<dbReference type="InterPro" id="IPR013766">
    <property type="entry name" value="Thioredoxin_domain"/>
</dbReference>
<protein>
    <recommendedName>
        <fullName evidence="4">Thioredoxin domain-containing protein</fullName>
    </recommendedName>
</protein>
<evidence type="ECO:0000259" key="4">
    <source>
        <dbReference type="PROSITE" id="PS51352"/>
    </source>
</evidence>
<dbReference type="HOGENOM" id="CLU_726973_0_0_0"/>
<evidence type="ECO:0000313" key="6">
    <source>
        <dbReference type="Proteomes" id="UP000004358"/>
    </source>
</evidence>
<comment type="caution">
    <text evidence="5">The sequence shown here is derived from an EMBL/GenBank/DDBJ whole genome shotgun (WGS) entry which is preliminary data.</text>
</comment>
<dbReference type="AlphaFoldDB" id="A3ZUM7"/>
<keyword evidence="1 3" id="KW-0732">Signal</keyword>
<feature type="chain" id="PRO_5002664115" description="Thioredoxin domain-containing protein" evidence="3">
    <location>
        <begin position="45"/>
        <end position="380"/>
    </location>
</feature>
<dbReference type="EMBL" id="AANZ01000012">
    <property type="protein sequence ID" value="EAQ79942.1"/>
    <property type="molecule type" value="Genomic_DNA"/>
</dbReference>
<feature type="domain" description="Thioredoxin" evidence="4">
    <location>
        <begin position="38"/>
        <end position="187"/>
    </location>
</feature>
<evidence type="ECO:0000256" key="1">
    <source>
        <dbReference type="ARBA" id="ARBA00022729"/>
    </source>
</evidence>
<dbReference type="PANTHER" id="PTHR15337:SF11">
    <property type="entry name" value="THIOREDOXIN DOMAIN-CONTAINING PROTEIN"/>
    <property type="match status" value="1"/>
</dbReference>